<keyword evidence="10" id="KW-1185">Reference proteome</keyword>
<dbReference type="GO" id="GO:0003743">
    <property type="term" value="F:translation initiation factor activity"/>
    <property type="evidence" value="ECO:0000318"/>
    <property type="project" value="GO_Central"/>
</dbReference>
<dbReference type="GO" id="GO:0000340">
    <property type="term" value="F:RNA 7-methylguanosine cap binding"/>
    <property type="evidence" value="ECO:0000318"/>
    <property type="project" value="GO_Central"/>
</dbReference>
<dbReference type="GO" id="GO:0016281">
    <property type="term" value="C:eukaryotic translation initiation factor 4F complex"/>
    <property type="evidence" value="ECO:0000318"/>
    <property type="project" value="GO_Central"/>
</dbReference>
<sequence>MEISEKKEAEINNSSKDSNNNSNIKVEFTDSDTNNMNKEAEERQARELKAGLHPLKHKYVFWYTRRTPGVRTQTAYEDNIKKIVDFSTVEGFWVCYCHLARPSTLPSPTDLHLFKEGIRPLWEVIIEGLTFKLCVPITVSIKLYNSCQILNILFKMMPMCFVIKFGISQDSANCNGGKWIIRFKKVVSGRFWEDLVLALVGDQLDYGDNICGAVLSIRFNEDILSVWNRNASDHQAVMALRDSIKRHLKLPHGYVMEYKPHDASLRDNSSYRNAWLRG</sequence>
<evidence type="ECO:0000256" key="5">
    <source>
        <dbReference type="ARBA" id="ARBA00022917"/>
    </source>
</evidence>
<feature type="region of interest" description="Disordered" evidence="8">
    <location>
        <begin position="1"/>
        <end position="39"/>
    </location>
</feature>
<dbReference type="FunCoup" id="A0A061F1N9">
    <property type="interactions" value="2884"/>
</dbReference>
<dbReference type="STRING" id="3641.A0A061F1N9"/>
<dbReference type="Gramene" id="EOY10592">
    <property type="protein sequence ID" value="EOY10592"/>
    <property type="gene ID" value="TCM_025921"/>
</dbReference>
<evidence type="ECO:0000313" key="9">
    <source>
        <dbReference type="EMBL" id="EOY10592.1"/>
    </source>
</evidence>
<dbReference type="PANTHER" id="PTHR11960:SF18">
    <property type="entry name" value="EUKARYOTIC TRANSLATION INITIATION FACTOR 4E HOMOLOGOUS PROTEIN, ISOFORM B"/>
    <property type="match status" value="1"/>
</dbReference>
<reference evidence="9 10" key="1">
    <citation type="journal article" date="2013" name="Genome Biol.">
        <title>The genome sequence of the most widely cultivated cacao type and its use to identify candidate genes regulating pod color.</title>
        <authorList>
            <person name="Motamayor J.C."/>
            <person name="Mockaitis K."/>
            <person name="Schmutz J."/>
            <person name="Haiminen N."/>
            <person name="Iii D.L."/>
            <person name="Cornejo O."/>
            <person name="Findley S.D."/>
            <person name="Zheng P."/>
            <person name="Utro F."/>
            <person name="Royaert S."/>
            <person name="Saski C."/>
            <person name="Jenkins J."/>
            <person name="Podicheti R."/>
            <person name="Zhao M."/>
            <person name="Scheffler B.E."/>
            <person name="Stack J.C."/>
            <person name="Feltus F.A."/>
            <person name="Mustiga G.M."/>
            <person name="Amores F."/>
            <person name="Phillips W."/>
            <person name="Marelli J.P."/>
            <person name="May G.D."/>
            <person name="Shapiro H."/>
            <person name="Ma J."/>
            <person name="Bustamante C.D."/>
            <person name="Schnell R.J."/>
            <person name="Main D."/>
            <person name="Gilbert D."/>
            <person name="Parida L."/>
            <person name="Kuhn D.N."/>
        </authorList>
    </citation>
    <scope>NUCLEOTIDE SEQUENCE [LARGE SCALE GENOMIC DNA]</scope>
    <source>
        <strain evidence="10">cv. Matina 1-6</strain>
    </source>
</reference>
<evidence type="ECO:0000256" key="3">
    <source>
        <dbReference type="ARBA" id="ARBA00022845"/>
    </source>
</evidence>
<dbReference type="PANTHER" id="PTHR11960">
    <property type="entry name" value="EUKARYOTIC TRANSLATION INITIATION FACTOR 4E RELATED"/>
    <property type="match status" value="1"/>
</dbReference>
<dbReference type="OMA" id="VWNKTAN"/>
<dbReference type="SUPFAM" id="SSF55418">
    <property type="entry name" value="eIF4e-like"/>
    <property type="match status" value="2"/>
</dbReference>
<dbReference type="GO" id="GO:0006417">
    <property type="term" value="P:regulation of translation"/>
    <property type="evidence" value="ECO:0007669"/>
    <property type="project" value="UniProtKB-KW"/>
</dbReference>
<protein>
    <recommendedName>
        <fullName evidence="6">mRNA cap-binding protein</fullName>
    </recommendedName>
</protein>
<evidence type="ECO:0000256" key="6">
    <source>
        <dbReference type="ARBA" id="ARBA00030245"/>
    </source>
</evidence>
<dbReference type="Proteomes" id="UP000026915">
    <property type="component" value="Chromosome 5"/>
</dbReference>
<keyword evidence="5 7" id="KW-0648">Protein biosynthesis</keyword>
<keyword evidence="4 7" id="KW-0694">RNA-binding</keyword>
<feature type="compositionally biased region" description="Low complexity" evidence="8">
    <location>
        <begin position="12"/>
        <end position="23"/>
    </location>
</feature>
<dbReference type="Gene3D" id="3.30.760.10">
    <property type="entry name" value="RNA Cap, Translation Initiation Factor Eif4e"/>
    <property type="match status" value="2"/>
</dbReference>
<comment type="similarity">
    <text evidence="1 7">Belongs to the eukaryotic initiation factor 4E family.</text>
</comment>
<dbReference type="GO" id="GO:0006413">
    <property type="term" value="P:translational initiation"/>
    <property type="evidence" value="ECO:0000318"/>
    <property type="project" value="GO_Central"/>
</dbReference>
<evidence type="ECO:0000256" key="7">
    <source>
        <dbReference type="RuleBase" id="RU004374"/>
    </source>
</evidence>
<organism evidence="9 10">
    <name type="scientific">Theobroma cacao</name>
    <name type="common">Cacao</name>
    <name type="synonym">Cocoa</name>
    <dbReference type="NCBI Taxonomy" id="3641"/>
    <lineage>
        <taxon>Eukaryota</taxon>
        <taxon>Viridiplantae</taxon>
        <taxon>Streptophyta</taxon>
        <taxon>Embryophyta</taxon>
        <taxon>Tracheophyta</taxon>
        <taxon>Spermatophyta</taxon>
        <taxon>Magnoliopsida</taxon>
        <taxon>eudicotyledons</taxon>
        <taxon>Gunneridae</taxon>
        <taxon>Pentapetalae</taxon>
        <taxon>rosids</taxon>
        <taxon>malvids</taxon>
        <taxon>Malvales</taxon>
        <taxon>Malvaceae</taxon>
        <taxon>Byttnerioideae</taxon>
        <taxon>Theobroma</taxon>
    </lineage>
</organism>
<name>A0A061F1N9_THECC</name>
<keyword evidence="3" id="KW-0810">Translation regulation</keyword>
<evidence type="ECO:0000313" key="10">
    <source>
        <dbReference type="Proteomes" id="UP000026915"/>
    </source>
</evidence>
<keyword evidence="2 7" id="KW-0396">Initiation factor</keyword>
<evidence type="ECO:0000256" key="1">
    <source>
        <dbReference type="ARBA" id="ARBA00009860"/>
    </source>
</evidence>
<feature type="compositionally biased region" description="Basic and acidic residues" evidence="8">
    <location>
        <begin position="1"/>
        <end position="10"/>
    </location>
</feature>
<dbReference type="InterPro" id="IPR023398">
    <property type="entry name" value="TIF_eIF4e-like"/>
</dbReference>
<proteinExistence type="inferred from homology"/>
<accession>A0A061F1N9</accession>
<dbReference type="Pfam" id="PF01652">
    <property type="entry name" value="IF4E"/>
    <property type="match status" value="2"/>
</dbReference>
<dbReference type="InParanoid" id="A0A061F1N9"/>
<dbReference type="InterPro" id="IPR001040">
    <property type="entry name" value="TIF_eIF_4E"/>
</dbReference>
<dbReference type="GO" id="GO:0009615">
    <property type="term" value="P:response to virus"/>
    <property type="evidence" value="ECO:0007669"/>
    <property type="project" value="UniProtKB-ARBA"/>
</dbReference>
<evidence type="ECO:0000256" key="2">
    <source>
        <dbReference type="ARBA" id="ARBA00022540"/>
    </source>
</evidence>
<dbReference type="EMBL" id="CM001883">
    <property type="protein sequence ID" value="EOY10592.1"/>
    <property type="molecule type" value="Genomic_DNA"/>
</dbReference>
<evidence type="ECO:0000256" key="4">
    <source>
        <dbReference type="ARBA" id="ARBA00022884"/>
    </source>
</evidence>
<dbReference type="AlphaFoldDB" id="A0A061F1N9"/>
<gene>
    <name evidence="9" type="ORF">TCM_025921</name>
</gene>
<evidence type="ECO:0000256" key="8">
    <source>
        <dbReference type="SAM" id="MobiDB-lite"/>
    </source>
</evidence>
<dbReference type="eggNOG" id="KOG1669">
    <property type="taxonomic scope" value="Eukaryota"/>
</dbReference>